<evidence type="ECO:0000313" key="2">
    <source>
        <dbReference type="Proteomes" id="UP000095282"/>
    </source>
</evidence>
<dbReference type="Pfam" id="PF07735">
    <property type="entry name" value="FBA_2"/>
    <property type="match status" value="1"/>
</dbReference>
<name>A0A1I7TTV1_9PELO</name>
<evidence type="ECO:0000259" key="1">
    <source>
        <dbReference type="Pfam" id="PF07735"/>
    </source>
</evidence>
<protein>
    <submittedName>
        <fullName evidence="3">FBA_2 domain-containing protein</fullName>
    </submittedName>
</protein>
<proteinExistence type="predicted"/>
<keyword evidence="2" id="KW-1185">Reference proteome</keyword>
<dbReference type="eggNOG" id="ENOG502TIR0">
    <property type="taxonomic scope" value="Eukaryota"/>
</dbReference>
<reference evidence="3" key="1">
    <citation type="submission" date="2016-11" db="UniProtKB">
        <authorList>
            <consortium name="WormBaseParasite"/>
        </authorList>
    </citation>
    <scope>IDENTIFICATION</scope>
</reference>
<sequence>MTTFPLLKLPILAQEVVVRQWDVKLIRKCIFSFERGTDYIGKIKKQIFVPCNPSYSNQEKQIEEITKTLHSIIRFKTYSFRAVNVGIDSIVNCFLWKYSKKLEKFQFYQNAVDRQVTVDHLNFLFKEITVVDMVIELKTDTMKLDYKPEFNYENLNLSFVNSISFDSFLSINCHFVDIRMPKISSEEIIRFIESWMVGNLESIVKITFEITNDVFDEQVVFDHFNDKTTKTQIFDREPLPNEKTILRDDGFMGHLIFGLRKFEFHYLTEFGM</sequence>
<dbReference type="InterPro" id="IPR012885">
    <property type="entry name" value="F-box_Sdz-33"/>
</dbReference>
<dbReference type="WBParaSite" id="Csp11.Scaffold629.g11722.t1">
    <property type="protein sequence ID" value="Csp11.Scaffold629.g11722.t1"/>
    <property type="gene ID" value="Csp11.Scaffold629.g11722"/>
</dbReference>
<accession>A0A1I7TTV1</accession>
<feature type="domain" description="Sdz-33 F-box" evidence="1">
    <location>
        <begin position="151"/>
        <end position="199"/>
    </location>
</feature>
<evidence type="ECO:0000313" key="3">
    <source>
        <dbReference type="WBParaSite" id="Csp11.Scaffold629.g11722.t1"/>
    </source>
</evidence>
<dbReference type="Proteomes" id="UP000095282">
    <property type="component" value="Unplaced"/>
</dbReference>
<dbReference type="PANTHER" id="PTHR21503">
    <property type="entry name" value="F-BOX-CONTAINING HYPOTHETICAL PROTEIN C.ELEGANS"/>
    <property type="match status" value="1"/>
</dbReference>
<dbReference type="AlphaFoldDB" id="A0A1I7TTV1"/>
<dbReference type="PANTHER" id="PTHR21503:SF8">
    <property type="entry name" value="F-BOX ASSOCIATED DOMAIN-CONTAINING PROTEIN-RELATED"/>
    <property type="match status" value="1"/>
</dbReference>
<organism evidence="2 3">
    <name type="scientific">Caenorhabditis tropicalis</name>
    <dbReference type="NCBI Taxonomy" id="1561998"/>
    <lineage>
        <taxon>Eukaryota</taxon>
        <taxon>Metazoa</taxon>
        <taxon>Ecdysozoa</taxon>
        <taxon>Nematoda</taxon>
        <taxon>Chromadorea</taxon>
        <taxon>Rhabditida</taxon>
        <taxon>Rhabditina</taxon>
        <taxon>Rhabditomorpha</taxon>
        <taxon>Rhabditoidea</taxon>
        <taxon>Rhabditidae</taxon>
        <taxon>Peloderinae</taxon>
        <taxon>Caenorhabditis</taxon>
    </lineage>
</organism>